<feature type="domain" description="C2H2-type" evidence="10">
    <location>
        <begin position="788"/>
        <end position="816"/>
    </location>
</feature>
<dbReference type="SUPFAM" id="SSF54695">
    <property type="entry name" value="POZ domain"/>
    <property type="match status" value="1"/>
</dbReference>
<dbReference type="PROSITE" id="PS50157">
    <property type="entry name" value="ZINC_FINGER_C2H2_2"/>
    <property type="match status" value="10"/>
</dbReference>
<evidence type="ECO:0000259" key="10">
    <source>
        <dbReference type="PROSITE" id="PS50157"/>
    </source>
</evidence>
<feature type="domain" description="C2H2-type" evidence="10">
    <location>
        <begin position="818"/>
        <end position="846"/>
    </location>
</feature>
<evidence type="ECO:0000256" key="3">
    <source>
        <dbReference type="ARBA" id="ARBA00022737"/>
    </source>
</evidence>
<feature type="domain" description="C2H2-type" evidence="10">
    <location>
        <begin position="876"/>
        <end position="903"/>
    </location>
</feature>
<dbReference type="InterPro" id="IPR036236">
    <property type="entry name" value="Znf_C2H2_sf"/>
</dbReference>
<keyword evidence="4 7" id="KW-0863">Zinc-finger</keyword>
<dbReference type="Proteomes" id="UP001209878">
    <property type="component" value="Unassembled WGS sequence"/>
</dbReference>
<feature type="domain" description="C2H2-type" evidence="10">
    <location>
        <begin position="696"/>
        <end position="724"/>
    </location>
</feature>
<feature type="compositionally biased region" description="Basic and acidic residues" evidence="8">
    <location>
        <begin position="518"/>
        <end position="527"/>
    </location>
</feature>
<evidence type="ECO:0000256" key="1">
    <source>
        <dbReference type="ARBA" id="ARBA00004123"/>
    </source>
</evidence>
<feature type="domain" description="C2H2-type" evidence="10">
    <location>
        <begin position="953"/>
        <end position="981"/>
    </location>
</feature>
<evidence type="ECO:0000256" key="6">
    <source>
        <dbReference type="ARBA" id="ARBA00023242"/>
    </source>
</evidence>
<dbReference type="Pfam" id="PF12874">
    <property type="entry name" value="zf-met"/>
    <property type="match status" value="1"/>
</dbReference>
<evidence type="ECO:0000256" key="7">
    <source>
        <dbReference type="PROSITE-ProRule" id="PRU00042"/>
    </source>
</evidence>
<feature type="region of interest" description="Disordered" evidence="8">
    <location>
        <begin position="496"/>
        <end position="560"/>
    </location>
</feature>
<keyword evidence="5" id="KW-0862">Zinc</keyword>
<feature type="compositionally biased region" description="Polar residues" evidence="8">
    <location>
        <begin position="332"/>
        <end position="341"/>
    </location>
</feature>
<feature type="domain" description="C2H2-type" evidence="10">
    <location>
        <begin position="921"/>
        <end position="949"/>
    </location>
</feature>
<feature type="domain" description="C2H2-type" evidence="10">
    <location>
        <begin position="847"/>
        <end position="875"/>
    </location>
</feature>
<dbReference type="AlphaFoldDB" id="A0AAD9UE05"/>
<gene>
    <name evidence="11" type="ORF">NP493_218g04018</name>
</gene>
<keyword evidence="6" id="KW-0539">Nucleus</keyword>
<comment type="caution">
    <text evidence="11">The sequence shown here is derived from an EMBL/GenBank/DDBJ whole genome shotgun (WGS) entry which is preliminary data.</text>
</comment>
<feature type="region of interest" description="Disordered" evidence="8">
    <location>
        <begin position="332"/>
        <end position="472"/>
    </location>
</feature>
<dbReference type="GO" id="GO:0005634">
    <property type="term" value="C:nucleus"/>
    <property type="evidence" value="ECO:0007669"/>
    <property type="project" value="UniProtKB-SubCell"/>
</dbReference>
<dbReference type="SMART" id="SM00355">
    <property type="entry name" value="ZnF_C2H2"/>
    <property type="match status" value="11"/>
</dbReference>
<dbReference type="GO" id="GO:0000981">
    <property type="term" value="F:DNA-binding transcription factor activity, RNA polymerase II-specific"/>
    <property type="evidence" value="ECO:0007669"/>
    <property type="project" value="TreeGrafter"/>
</dbReference>
<feature type="domain" description="C2H2-type" evidence="10">
    <location>
        <begin position="981"/>
        <end position="1010"/>
    </location>
</feature>
<comment type="subcellular location">
    <subcellularLocation>
        <location evidence="1">Nucleus</location>
    </subcellularLocation>
</comment>
<dbReference type="InterPro" id="IPR000210">
    <property type="entry name" value="BTB/POZ_dom"/>
</dbReference>
<feature type="domain" description="BTB" evidence="9">
    <location>
        <begin position="23"/>
        <end position="84"/>
    </location>
</feature>
<dbReference type="PANTHER" id="PTHR24394:SF58">
    <property type="entry name" value="ZINC FINGER AND BTB DOMAIN CONTAINING 33"/>
    <property type="match status" value="1"/>
</dbReference>
<name>A0AAD9UE05_RIDPI</name>
<evidence type="ECO:0000313" key="11">
    <source>
        <dbReference type="EMBL" id="KAK2185958.1"/>
    </source>
</evidence>
<dbReference type="InterPro" id="IPR011333">
    <property type="entry name" value="SKP1/BTB/POZ_sf"/>
</dbReference>
<accession>A0AAD9UE05</accession>
<reference evidence="11" key="1">
    <citation type="journal article" date="2023" name="Mol. Biol. Evol.">
        <title>Third-Generation Sequencing Reveals the Adaptive Role of the Epigenome in Three Deep-Sea Polychaetes.</title>
        <authorList>
            <person name="Perez M."/>
            <person name="Aroh O."/>
            <person name="Sun Y."/>
            <person name="Lan Y."/>
            <person name="Juniper S.K."/>
            <person name="Young C.R."/>
            <person name="Angers B."/>
            <person name="Qian P.Y."/>
        </authorList>
    </citation>
    <scope>NUCLEOTIDE SEQUENCE</scope>
    <source>
        <strain evidence="11">R07B-5</strain>
    </source>
</reference>
<feature type="domain" description="C2H2-type" evidence="10">
    <location>
        <begin position="760"/>
        <end position="788"/>
    </location>
</feature>
<keyword evidence="12" id="KW-1185">Reference proteome</keyword>
<dbReference type="SUPFAM" id="SSF57667">
    <property type="entry name" value="beta-beta-alpha zinc fingers"/>
    <property type="match status" value="5"/>
</dbReference>
<dbReference type="InterPro" id="IPR013087">
    <property type="entry name" value="Znf_C2H2_type"/>
</dbReference>
<evidence type="ECO:0000313" key="12">
    <source>
        <dbReference type="Proteomes" id="UP001209878"/>
    </source>
</evidence>
<proteinExistence type="predicted"/>
<dbReference type="EMBL" id="JAODUO010000217">
    <property type="protein sequence ID" value="KAK2185958.1"/>
    <property type="molecule type" value="Genomic_DNA"/>
</dbReference>
<dbReference type="PROSITE" id="PS00028">
    <property type="entry name" value="ZINC_FINGER_C2H2_1"/>
    <property type="match status" value="9"/>
</dbReference>
<dbReference type="SMART" id="SM00225">
    <property type="entry name" value="BTB"/>
    <property type="match status" value="1"/>
</dbReference>
<keyword evidence="3" id="KW-0677">Repeat</keyword>
<dbReference type="Pfam" id="PF13912">
    <property type="entry name" value="zf-C2H2_6"/>
    <property type="match status" value="1"/>
</dbReference>
<evidence type="ECO:0000256" key="2">
    <source>
        <dbReference type="ARBA" id="ARBA00022723"/>
    </source>
</evidence>
<feature type="compositionally biased region" description="Basic and acidic residues" evidence="8">
    <location>
        <begin position="439"/>
        <end position="471"/>
    </location>
</feature>
<evidence type="ECO:0000256" key="5">
    <source>
        <dbReference type="ARBA" id="ARBA00022833"/>
    </source>
</evidence>
<evidence type="ECO:0000256" key="4">
    <source>
        <dbReference type="ARBA" id="ARBA00022771"/>
    </source>
</evidence>
<dbReference type="Gene3D" id="3.30.710.10">
    <property type="entry name" value="Potassium Channel Kv1.1, Chain A"/>
    <property type="match status" value="1"/>
</dbReference>
<evidence type="ECO:0000256" key="8">
    <source>
        <dbReference type="SAM" id="MobiDB-lite"/>
    </source>
</evidence>
<feature type="region of interest" description="Disordered" evidence="8">
    <location>
        <begin position="575"/>
        <end position="656"/>
    </location>
</feature>
<dbReference type="GO" id="GO:0008270">
    <property type="term" value="F:zinc ion binding"/>
    <property type="evidence" value="ECO:0007669"/>
    <property type="project" value="UniProtKB-KW"/>
</dbReference>
<dbReference type="Pfam" id="PF00096">
    <property type="entry name" value="zf-C2H2"/>
    <property type="match status" value="3"/>
</dbReference>
<sequence length="1209" mass="134879">MSSYNTDPFWDYLYQLRETGVLCDIQLFVKNQQDEFVSIYAHKVILAASSYYFQSCLSQGELLDIYNFDGIHVDNLQIVLDYMYHQISWGELQSNAEATIAAKTLGIMEQTSHSDSFLDRSVLKDTEGNKVLLVKRFNTGRKASSDGAGKISSMSKRVILPHDEIAKLIVNRRNIKPSAREHVGKLALAGIGSSKQNAGADGVVNAVQLLEIPPEEGELMNSEDTTQQTMFDGVPVSDPNDLPLHSHDPQVNSVIVDQQGIVSLYTGTEEEAEMVAGQTDAGCQQPPEIPGIEDAKQGCEQSCEQSCEQTCEQQLVALSSVNVKEHMLLDSGQDSDGTLQRAQEVDSHGCGDVSTRMTGGDVMTEHTGGISDGRNEVITASVDDDRIPTLDDASGVSGDAPSVDDSAATLPTISSDKDGETDTQIEPLDGGDAMVVDNVDDKPKTGEKPVDRDMEKVASRDEDTPQKDEQTTVKVVNKHRGKTAASLVVVDTPIRSRRIRRPPPDEIYEWSMPSLRRRGSESTRVESEGAESPHQSPRQESSKQKRTRVVIKREVEDNTETDDITATKLVMSLGDGEKTMTRTRSKRKAILQEDEEPPGQCENATEGTKKKLRIAPDEEDSEETSPAKPMSTRAAKAAAGGPPEGAPVIRRRGRPRIKKEEIKLELLESADESKADVTRRNMAISNVQMESNSGPCVCAWCGKVFKNNTGLSIHENWVHKGLGQREGSASHECGICKKTCKSFAALRNHEMQKHDVKREWPCETCGVVFTKGKELKKHRMREHNEQRYECEVCQATFISREGWKIHMYKQHTDAKPCHMCEVCGKVFKMKHELKIHCKMTHSNRRDFACQLCERSFKNNVTLTRHLLTYHSNVRNHHCDVCNRAFKTNMDMKKHRERHFRENAPLTKEGKRVRKHPDGLDYPCQFCGKIFYKRYLATAHENLQHRQKDQGMSYTCTVCDKVFPIKHYLMQHISNKHRPRRFKCMRCQREFAQQYELRKHQQQPGRCQGRPDFMKPYECEHCGRKFTLKGNLTKHMLAAGRCKRVHQSQVIDYIVVVEEGGGIEPTNQASAESLETAEALATLQTAQALQLLQNTDPLQTTSEIAGGQELQIMQGLGGGAEVITQEGTGEEMGQVMEEEMGTMLHITDGEGGDGQVHILEIHPGEGGEQTQQIQISEELAAQLGGTQDNIIVQIVPAEGQGDGEGYEEAR</sequence>
<dbReference type="Pfam" id="PF00651">
    <property type="entry name" value="BTB"/>
    <property type="match status" value="1"/>
</dbReference>
<protein>
    <submittedName>
        <fullName evidence="11">Uncharacterized protein</fullName>
    </submittedName>
</protein>
<evidence type="ECO:0000259" key="9">
    <source>
        <dbReference type="PROSITE" id="PS50097"/>
    </source>
</evidence>
<dbReference type="FunFam" id="3.30.160.60:FF:000110">
    <property type="entry name" value="Zinc finger protein-like"/>
    <property type="match status" value="1"/>
</dbReference>
<dbReference type="PANTHER" id="PTHR24394">
    <property type="entry name" value="ZINC FINGER PROTEIN"/>
    <property type="match status" value="1"/>
</dbReference>
<dbReference type="Gene3D" id="3.30.160.60">
    <property type="entry name" value="Classic Zinc Finger"/>
    <property type="match status" value="6"/>
</dbReference>
<dbReference type="PROSITE" id="PS50097">
    <property type="entry name" value="BTB"/>
    <property type="match status" value="1"/>
</dbReference>
<feature type="domain" description="C2H2-type" evidence="10">
    <location>
        <begin position="1016"/>
        <end position="1050"/>
    </location>
</feature>
<organism evidence="11 12">
    <name type="scientific">Ridgeia piscesae</name>
    <name type="common">Tubeworm</name>
    <dbReference type="NCBI Taxonomy" id="27915"/>
    <lineage>
        <taxon>Eukaryota</taxon>
        <taxon>Metazoa</taxon>
        <taxon>Spiralia</taxon>
        <taxon>Lophotrochozoa</taxon>
        <taxon>Annelida</taxon>
        <taxon>Polychaeta</taxon>
        <taxon>Sedentaria</taxon>
        <taxon>Canalipalpata</taxon>
        <taxon>Sabellida</taxon>
        <taxon>Siboglinidae</taxon>
        <taxon>Ridgeia</taxon>
    </lineage>
</organism>
<keyword evidence="2" id="KW-0479">Metal-binding</keyword>
<dbReference type="CDD" id="cd18186">
    <property type="entry name" value="BTB_POZ_ZBTB_KLHL-like"/>
    <property type="match status" value="1"/>
</dbReference>